<gene>
    <name evidence="3" type="ORF">CYNAS_LOCUS13507</name>
</gene>
<dbReference type="PANTHER" id="PTHR10334">
    <property type="entry name" value="CYSTEINE-RICH SECRETORY PROTEIN-RELATED"/>
    <property type="match status" value="1"/>
</dbReference>
<dbReference type="Pfam" id="PF00188">
    <property type="entry name" value="CAP"/>
    <property type="match status" value="1"/>
</dbReference>
<dbReference type="Proteomes" id="UP001176961">
    <property type="component" value="Unassembled WGS sequence"/>
</dbReference>
<evidence type="ECO:0000313" key="3">
    <source>
        <dbReference type="EMBL" id="CAJ0601524.1"/>
    </source>
</evidence>
<dbReference type="CDD" id="cd05380">
    <property type="entry name" value="CAP_euk"/>
    <property type="match status" value="1"/>
</dbReference>
<accession>A0AA36H030</accession>
<dbReference type="InterPro" id="IPR014044">
    <property type="entry name" value="CAP_dom"/>
</dbReference>
<name>A0AA36H030_CYLNA</name>
<dbReference type="InterPro" id="IPR001283">
    <property type="entry name" value="CRISP-related"/>
</dbReference>
<proteinExistence type="predicted"/>
<feature type="chain" id="PRO_5041254547" description="SCP domain-containing protein" evidence="1">
    <location>
        <begin position="22"/>
        <end position="530"/>
    </location>
</feature>
<dbReference type="SMART" id="SM00198">
    <property type="entry name" value="SCP"/>
    <property type="match status" value="1"/>
</dbReference>
<evidence type="ECO:0000313" key="4">
    <source>
        <dbReference type="Proteomes" id="UP001176961"/>
    </source>
</evidence>
<feature type="domain" description="SCP" evidence="2">
    <location>
        <begin position="345"/>
        <end position="503"/>
    </location>
</feature>
<keyword evidence="1" id="KW-0732">Signal</keyword>
<sequence length="530" mass="58234">MSKIYIVILTVTVLLPVVCNAGECTDGTATGNNATEFLKFINGYREKLREGNQTNGQNQTLLPAGNIQDVEWDCTLEEELQKDLEGWTCGQMKDKYEPSASIRDAHATEWNSDYYDYNDGSHDCEFQGWKDFLFETMKTIDDITKQAFLIDGEQVKLHDDSFSTVHKYAEWMRSAVTKVACAVKKCSKADTGSAPEYALVCATNQPPFKEGEDNVIYDVAPSTTSTTTTIATTTTTPVAPTTTAPTTLAPTTIAPATAATTKLATTAAKESTGTPCPTYSTTPCPTYSTTPCPTYTTPCPTYPPARLKREAGTANENVFKKKAKFSKATSGENTICSSNKGMTDSLRTLFLNMHNYRRAKLALGEVIGYGQQRLSPAKNMLKLSYACKLEASALRYAAHCPSMRSKANARPNQGENFFRLAKVGFPDFADAVNMTVYNWWDVVRDTPGIDKNAKLQTRRPRSPIVSFTQMAWATTRYLGCSIADCNSYYVTVCRYSPKGHIAGKMVYKPGPTCTECKSGTTCEEELGLCV</sequence>
<organism evidence="3 4">
    <name type="scientific">Cylicocyclus nassatus</name>
    <name type="common">Nematode worm</name>
    <dbReference type="NCBI Taxonomy" id="53992"/>
    <lineage>
        <taxon>Eukaryota</taxon>
        <taxon>Metazoa</taxon>
        <taxon>Ecdysozoa</taxon>
        <taxon>Nematoda</taxon>
        <taxon>Chromadorea</taxon>
        <taxon>Rhabditida</taxon>
        <taxon>Rhabditina</taxon>
        <taxon>Rhabditomorpha</taxon>
        <taxon>Strongyloidea</taxon>
        <taxon>Strongylidae</taxon>
        <taxon>Cylicocyclus</taxon>
    </lineage>
</organism>
<evidence type="ECO:0000259" key="2">
    <source>
        <dbReference type="SMART" id="SM00198"/>
    </source>
</evidence>
<reference evidence="3" key="1">
    <citation type="submission" date="2023-07" db="EMBL/GenBank/DDBJ databases">
        <authorList>
            <consortium name="CYATHOMIX"/>
        </authorList>
    </citation>
    <scope>NUCLEOTIDE SEQUENCE</scope>
    <source>
        <strain evidence="3">N/A</strain>
    </source>
</reference>
<dbReference type="SUPFAM" id="SSF55797">
    <property type="entry name" value="PR-1-like"/>
    <property type="match status" value="2"/>
</dbReference>
<dbReference type="InterPro" id="IPR035940">
    <property type="entry name" value="CAP_sf"/>
</dbReference>
<protein>
    <recommendedName>
        <fullName evidence="2">SCP domain-containing protein</fullName>
    </recommendedName>
</protein>
<dbReference type="Gene3D" id="3.40.33.10">
    <property type="entry name" value="CAP"/>
    <property type="match status" value="2"/>
</dbReference>
<comment type="caution">
    <text evidence="3">The sequence shown here is derived from an EMBL/GenBank/DDBJ whole genome shotgun (WGS) entry which is preliminary data.</text>
</comment>
<feature type="signal peptide" evidence="1">
    <location>
        <begin position="1"/>
        <end position="21"/>
    </location>
</feature>
<dbReference type="AlphaFoldDB" id="A0AA36H030"/>
<evidence type="ECO:0000256" key="1">
    <source>
        <dbReference type="SAM" id="SignalP"/>
    </source>
</evidence>
<keyword evidence="4" id="KW-1185">Reference proteome</keyword>
<dbReference type="EMBL" id="CATQJL010000305">
    <property type="protein sequence ID" value="CAJ0601524.1"/>
    <property type="molecule type" value="Genomic_DNA"/>
</dbReference>